<dbReference type="STRING" id="272633.gene:10731496"/>
<proteinExistence type="predicted"/>
<dbReference type="HOGENOM" id="CLU_2233565_0_0_14"/>
<keyword evidence="3" id="KW-1185">Reference proteome</keyword>
<dbReference type="RefSeq" id="WP_011077206.1">
    <property type="nucleotide sequence ID" value="NC_004432.1"/>
</dbReference>
<organism evidence="2 3">
    <name type="scientific">Malacoplasma penetrans (strain HF-2)</name>
    <name type="common">Mycoplasma penetrans</name>
    <dbReference type="NCBI Taxonomy" id="272633"/>
    <lineage>
        <taxon>Bacteria</taxon>
        <taxon>Bacillati</taxon>
        <taxon>Mycoplasmatota</taxon>
        <taxon>Mycoplasmoidales</taxon>
        <taxon>Mycoplasmoidaceae</taxon>
        <taxon>Malacoplasma</taxon>
    </lineage>
</organism>
<evidence type="ECO:0000256" key="1">
    <source>
        <dbReference type="SAM" id="SignalP"/>
    </source>
</evidence>
<dbReference type="Proteomes" id="UP000002522">
    <property type="component" value="Chromosome"/>
</dbReference>
<dbReference type="AlphaFoldDB" id="Q8EW26"/>
<feature type="signal peptide" evidence="1">
    <location>
        <begin position="1"/>
        <end position="32"/>
    </location>
</feature>
<dbReference type="EMBL" id="BA000026">
    <property type="protein sequence ID" value="BAC44170.1"/>
    <property type="molecule type" value="Genomic_DNA"/>
</dbReference>
<sequence length="105" mass="11277">MENLKNKKRKILKTTLTSGVVAASVSAIMVSAGIGGNHQEQGANKQSSNVVSNNNAVNNVVSKNNNSITFNGNTYNSADEAVQDVLKNVQSKEYLGDISFSYFSY</sequence>
<accession>Q8EW26</accession>
<protein>
    <submittedName>
        <fullName evidence="2">Uncharacterized protein</fullName>
    </submittedName>
</protein>
<dbReference type="KEGG" id="mpe:MYPE3810"/>
<evidence type="ECO:0000313" key="3">
    <source>
        <dbReference type="Proteomes" id="UP000002522"/>
    </source>
</evidence>
<reference evidence="2 3" key="1">
    <citation type="journal article" date="2002" name="Nucleic Acids Res.">
        <title>The complete genomic sequence of Mycoplasma penetrans, an intracellular bacterial pathogen in humans.</title>
        <authorList>
            <person name="Sasaki Y."/>
            <person name="Ishikawa J."/>
            <person name="Yamashita A."/>
            <person name="Oshima K."/>
            <person name="Kenri T."/>
            <person name="Furuya K."/>
            <person name="Yoshino C."/>
            <person name="Horino A."/>
            <person name="Shiba T."/>
            <person name="Sasaki T."/>
            <person name="Hattori M."/>
        </authorList>
    </citation>
    <scope>NUCLEOTIDE SEQUENCE [LARGE SCALE GENOMIC DNA]</scope>
    <source>
        <strain evidence="2 3">HF-2</strain>
    </source>
</reference>
<dbReference type="InParanoid" id="Q8EW26"/>
<feature type="chain" id="PRO_5004305538" evidence="1">
    <location>
        <begin position="33"/>
        <end position="105"/>
    </location>
</feature>
<gene>
    <name evidence="2" type="ordered locus">MYPE3810</name>
</gene>
<keyword evidence="1" id="KW-0732">Signal</keyword>
<evidence type="ECO:0000313" key="2">
    <source>
        <dbReference type="EMBL" id="BAC44170.1"/>
    </source>
</evidence>
<name>Q8EW26_MALP2</name>